<evidence type="ECO:0008006" key="5">
    <source>
        <dbReference type="Google" id="ProtNLM"/>
    </source>
</evidence>
<proteinExistence type="predicted"/>
<protein>
    <recommendedName>
        <fullName evidence="5">General secretion pathway protein N</fullName>
    </recommendedName>
</protein>
<sequence length="197" mass="21590">MRLPLYLLLLTSLAVGAQEAIPEPMPADQAEAPPPVAPPLGEDGLPQMPPKDSFDEIIQRPLFSVNRRPMEPVVGDSSESALRETWKLTGVVLVEQQPQALFAERTGERKLRLGSGMPLDQSWLVESIQPLSVTLTNGEQSVTMDVFEPRALPPPEPEQSEAESNEEAQPPASIESRTQRAAEQLRERVEALKGGLQ</sequence>
<feature type="region of interest" description="Disordered" evidence="1">
    <location>
        <begin position="139"/>
        <end position="183"/>
    </location>
</feature>
<reference evidence="3 4" key="1">
    <citation type="submission" date="2014-04" db="EMBL/GenBank/DDBJ databases">
        <title>Marinobacterium kochiensis sp. nov., isolated from sediment sample collected from Kochi backwaters in Kerala, India.</title>
        <authorList>
            <person name="Singh A."/>
            <person name="Pinnaka A.K."/>
        </authorList>
    </citation>
    <scope>NUCLEOTIDE SEQUENCE [LARGE SCALE GENOMIC DNA]</scope>
    <source>
        <strain evidence="3 4">AK27</strain>
    </source>
</reference>
<dbReference type="OrthoDB" id="6089019at2"/>
<accession>A0A081FU99</accession>
<evidence type="ECO:0000256" key="1">
    <source>
        <dbReference type="SAM" id="MobiDB-lite"/>
    </source>
</evidence>
<keyword evidence="2" id="KW-0732">Signal</keyword>
<feature type="signal peptide" evidence="2">
    <location>
        <begin position="1"/>
        <end position="17"/>
    </location>
</feature>
<dbReference type="EMBL" id="JMQN01000057">
    <property type="protein sequence ID" value="KEA62104.1"/>
    <property type="molecule type" value="Genomic_DNA"/>
</dbReference>
<feature type="region of interest" description="Disordered" evidence="1">
    <location>
        <begin position="21"/>
        <end position="53"/>
    </location>
</feature>
<keyword evidence="4" id="KW-1185">Reference proteome</keyword>
<feature type="chain" id="PRO_5001757271" description="General secretion pathway protein N" evidence="2">
    <location>
        <begin position="18"/>
        <end position="197"/>
    </location>
</feature>
<dbReference type="PATRIC" id="fig|1232683.4.peg.3706"/>
<dbReference type="Proteomes" id="UP000028252">
    <property type="component" value="Unassembled WGS sequence"/>
</dbReference>
<evidence type="ECO:0000313" key="4">
    <source>
        <dbReference type="Proteomes" id="UP000028252"/>
    </source>
</evidence>
<comment type="caution">
    <text evidence="3">The sequence shown here is derived from an EMBL/GenBank/DDBJ whole genome shotgun (WGS) entry which is preliminary data.</text>
</comment>
<evidence type="ECO:0000313" key="3">
    <source>
        <dbReference type="EMBL" id="KEA62104.1"/>
    </source>
</evidence>
<organism evidence="3 4">
    <name type="scientific">Marinobacterium lacunae</name>
    <dbReference type="NCBI Taxonomy" id="1232683"/>
    <lineage>
        <taxon>Bacteria</taxon>
        <taxon>Pseudomonadati</taxon>
        <taxon>Pseudomonadota</taxon>
        <taxon>Gammaproteobacteria</taxon>
        <taxon>Oceanospirillales</taxon>
        <taxon>Oceanospirillaceae</taxon>
        <taxon>Marinobacterium</taxon>
    </lineage>
</organism>
<evidence type="ECO:0000256" key="2">
    <source>
        <dbReference type="SAM" id="SignalP"/>
    </source>
</evidence>
<dbReference type="STRING" id="1232683.ADIMK_3765"/>
<name>A0A081FU99_9GAMM</name>
<dbReference type="RefSeq" id="WP_051693117.1">
    <property type="nucleotide sequence ID" value="NZ_JMQN01000057.1"/>
</dbReference>
<dbReference type="AlphaFoldDB" id="A0A081FU99"/>
<gene>
    <name evidence="3" type="ORF">ADIMK_3765</name>
</gene>